<dbReference type="Pfam" id="PF22990">
    <property type="entry name" value="ABHD16_N"/>
    <property type="match status" value="1"/>
</dbReference>
<feature type="transmembrane region" description="Helical" evidence="1">
    <location>
        <begin position="41"/>
        <end position="63"/>
    </location>
</feature>
<dbReference type="GO" id="GO:0052651">
    <property type="term" value="P:monoacylglycerol catabolic process"/>
    <property type="evidence" value="ECO:0007669"/>
    <property type="project" value="TreeGrafter"/>
</dbReference>
<evidence type="ECO:0000256" key="1">
    <source>
        <dbReference type="SAM" id="Phobius"/>
    </source>
</evidence>
<name>A0A2P2I2X9_9CRUS</name>
<dbReference type="InterPro" id="IPR029058">
    <property type="entry name" value="AB_hydrolase_fold"/>
</dbReference>
<proteinExistence type="evidence at transcript level"/>
<dbReference type="PANTHER" id="PTHR12277">
    <property type="entry name" value="ALPHA/BETA HYDROLASE DOMAIN-CONTAINING PROTEIN"/>
    <property type="match status" value="1"/>
</dbReference>
<dbReference type="SUPFAM" id="SSF53474">
    <property type="entry name" value="alpha/beta-Hydrolases"/>
    <property type="match status" value="1"/>
</dbReference>
<dbReference type="AlphaFoldDB" id="A0A2P2I2X9"/>
<dbReference type="Gene3D" id="3.40.50.1820">
    <property type="entry name" value="alpha/beta hydrolase"/>
    <property type="match status" value="1"/>
</dbReference>
<protein>
    <submittedName>
        <fullName evidence="4">Protein ABHD16A-like</fullName>
    </submittedName>
</protein>
<feature type="domain" description="AB hydrolase-1" evidence="2">
    <location>
        <begin position="239"/>
        <end position="368"/>
    </location>
</feature>
<evidence type="ECO:0000313" key="5">
    <source>
        <dbReference type="EMBL" id="LAC22211.1"/>
    </source>
</evidence>
<dbReference type="InterPro" id="IPR000073">
    <property type="entry name" value="AB_hydrolase_1"/>
</dbReference>
<dbReference type="EMBL" id="IACF01002738">
    <property type="protein sequence ID" value="LAB68382.1"/>
    <property type="molecule type" value="mRNA"/>
</dbReference>
<feature type="transmembrane region" description="Helical" evidence="1">
    <location>
        <begin position="75"/>
        <end position="97"/>
    </location>
</feature>
<dbReference type="InterPro" id="IPR054518">
    <property type="entry name" value="ABHD16_N"/>
</dbReference>
<evidence type="ECO:0000259" key="3">
    <source>
        <dbReference type="Pfam" id="PF22990"/>
    </source>
</evidence>
<dbReference type="PANTHER" id="PTHR12277:SF72">
    <property type="entry name" value="BAT5L PROTEIN"/>
    <property type="match status" value="1"/>
</dbReference>
<dbReference type="GO" id="GO:0004620">
    <property type="term" value="F:phospholipase activity"/>
    <property type="evidence" value="ECO:0007669"/>
    <property type="project" value="TreeGrafter"/>
</dbReference>
<evidence type="ECO:0000259" key="2">
    <source>
        <dbReference type="Pfam" id="PF00561"/>
    </source>
</evidence>
<dbReference type="EMBL" id="IACT01002957">
    <property type="protein sequence ID" value="LAC22211.1"/>
    <property type="molecule type" value="mRNA"/>
</dbReference>
<dbReference type="GO" id="GO:0006660">
    <property type="term" value="P:phosphatidylserine catabolic process"/>
    <property type="evidence" value="ECO:0007669"/>
    <property type="project" value="TreeGrafter"/>
</dbReference>
<accession>A0A2P2I2X9</accession>
<feature type="domain" description="Phosphatidylserine Lipase ABHD16 N-terminal" evidence="3">
    <location>
        <begin position="4"/>
        <end position="136"/>
    </location>
</feature>
<evidence type="ECO:0000313" key="4">
    <source>
        <dbReference type="EMBL" id="LAB68382.1"/>
    </source>
</evidence>
<dbReference type="GO" id="GO:0047372">
    <property type="term" value="F:monoacylglycerol lipase activity"/>
    <property type="evidence" value="ECO:0007669"/>
    <property type="project" value="TreeGrafter"/>
</dbReference>
<keyword evidence="1" id="KW-0812">Transmembrane</keyword>
<reference evidence="4" key="2">
    <citation type="journal article" date="2018" name="Biosci. Biotechnol. Biochem.">
        <title>Polysaccharide hydrolase of the hadal zone amphipods Hirondellea gigas.</title>
        <authorList>
            <person name="Kobayashi H."/>
            <person name="Nagahama T."/>
            <person name="Arai W."/>
            <person name="Sasagawa Y."/>
            <person name="Umeda M."/>
            <person name="Hayashi T."/>
            <person name="Nikaido I."/>
            <person name="Watanabe H."/>
            <person name="Oguri K."/>
            <person name="Kitazato H."/>
            <person name="Fujioka K."/>
            <person name="Kido Y."/>
            <person name="Takami H."/>
        </authorList>
    </citation>
    <scope>NUCLEOTIDE SEQUENCE</scope>
    <source>
        <tissue evidence="4">Whole body</tissue>
    </source>
</reference>
<organism evidence="4">
    <name type="scientific">Hirondellea gigas</name>
    <dbReference type="NCBI Taxonomy" id="1518452"/>
    <lineage>
        <taxon>Eukaryota</taxon>
        <taxon>Metazoa</taxon>
        <taxon>Ecdysozoa</taxon>
        <taxon>Arthropoda</taxon>
        <taxon>Crustacea</taxon>
        <taxon>Multicrustacea</taxon>
        <taxon>Malacostraca</taxon>
        <taxon>Eumalacostraca</taxon>
        <taxon>Peracarida</taxon>
        <taxon>Amphipoda</taxon>
        <taxon>Amphilochidea</taxon>
        <taxon>Lysianassida</taxon>
        <taxon>Lysianassidira</taxon>
        <taxon>Lysianassoidea</taxon>
        <taxon>Lysianassidae</taxon>
        <taxon>Hirondellea</taxon>
    </lineage>
</organism>
<dbReference type="Pfam" id="PF00561">
    <property type="entry name" value="Abhydrolase_1"/>
    <property type="match status" value="1"/>
</dbReference>
<reference evidence="5" key="1">
    <citation type="submission" date="2017-11" db="EMBL/GenBank/DDBJ databases">
        <title>The sensing device of the deep-sea amphipod.</title>
        <authorList>
            <person name="Kobayashi H."/>
            <person name="Nagahama T."/>
            <person name="Arai W."/>
            <person name="Sasagawa Y."/>
            <person name="Umeda M."/>
            <person name="Hayashi T."/>
            <person name="Nikaido I."/>
            <person name="Watanabe H."/>
            <person name="Oguri K."/>
            <person name="Kitazato H."/>
            <person name="Fujioka K."/>
            <person name="Kido Y."/>
            <person name="Takami H."/>
        </authorList>
    </citation>
    <scope>NUCLEOTIDE SEQUENCE</scope>
    <source>
        <tissue evidence="5">Whole body</tissue>
    </source>
</reference>
<sequence>MLSHLWACIRGPRVYRIFTPGETELSHPYAPNPLEQGTQQVIKGVSILANIGLYMSPFVLLYLHKRDYTLEMACVTVAKLTAGFTLLVLVCMVIRGIGRSLNPSYNTFLNAIIETNLMHNKTKNLTYSLLAKKYDCDFSAVPVTYKMDSSKPFSVPTSLVQNYLTVGGLVSHAFGRHLIYPGSIRLLQAAIGPYLDEGRNNLMVKNNAKRAKVLTIEENEIDTVFVDRRDRSTPIGDTLVLCCEGNAGFYEVGIVTTPVSAGYSVLGWNLPGFAYSTGLPFPDQVENAVDAVMQFAINSLGFTPDNILVYGWSIGGYPAAWLAKNYPDIRGLILDATFDHVLPLALPRMPGFMGGLVESTIKGHFNLNNGELAAKYYGPITIIRRKQDEIITIIEGDITTNRGNEVVEMILTSRYPELFSHHSAGTALKKYMHCSTDAQKENVLSAFNVNSEDIQPILNSFFDSGPAEFPSSLGKNNAAADNVRIVLYLATKILVDVEGGHPAPLDPSAFKQPWSVVDDASYVQVE</sequence>
<keyword evidence="1" id="KW-1133">Transmembrane helix</keyword>
<dbReference type="GO" id="GO:0012505">
    <property type="term" value="C:endomembrane system"/>
    <property type="evidence" value="ECO:0007669"/>
    <property type="project" value="TreeGrafter"/>
</dbReference>
<keyword evidence="1" id="KW-0472">Membrane</keyword>